<proteinExistence type="predicted"/>
<dbReference type="RefSeq" id="YP_009281990.1">
    <property type="nucleotide sequence ID" value="NC_031034.1"/>
</dbReference>
<dbReference type="Proteomes" id="UP000203219">
    <property type="component" value="Segment"/>
</dbReference>
<gene>
    <name evidence="1" type="ORF">SALINJAH_36</name>
</gene>
<name>A0A173GBI6_9CAUD</name>
<dbReference type="GeneID" id="29059933"/>
<organism evidence="1 2">
    <name type="scientific">Bacillus phage SalinJah</name>
    <dbReference type="NCBI Taxonomy" id="1837830"/>
    <lineage>
        <taxon>Viruses</taxon>
        <taxon>Duplodnaviria</taxon>
        <taxon>Heunggongvirae</taxon>
        <taxon>Uroviricota</taxon>
        <taxon>Caudoviricetes</taxon>
        <taxon>Herelleviridae</taxon>
        <taxon>Bastillevirinae</taxon>
        <taxon>Wphvirus</taxon>
        <taxon>Wphvirus BPS13</taxon>
    </lineage>
</organism>
<evidence type="ECO:0000313" key="2">
    <source>
        <dbReference type="Proteomes" id="UP000203219"/>
    </source>
</evidence>
<evidence type="ECO:0000313" key="1">
    <source>
        <dbReference type="EMBL" id="ANH50682.1"/>
    </source>
</evidence>
<dbReference type="EMBL" id="KX011169">
    <property type="protein sequence ID" value="ANH50682.1"/>
    <property type="molecule type" value="Genomic_DNA"/>
</dbReference>
<reference evidence="2" key="1">
    <citation type="submission" date="2016-04" db="EMBL/GenBank/DDBJ databases">
        <authorList>
            <person name="Adebesin M.O."/>
            <person name="Ahama K."/>
            <person name="Alekasir E.M."/>
            <person name="Ali S."/>
            <person name="Aligholizadeh E."/>
            <person name="Allison J.M."/>
            <person name="Alzaher A."/>
            <person name="Andaya C.D."/>
            <person name="Asfaw S."/>
            <person name="Bansal N."/>
            <person name="Beauchard M.A."/>
            <person name="Betancourt K.A."/>
            <person name="Bhatia B."/>
            <person name="Boretti N.A."/>
            <person name="Brondi J.N."/>
            <person name="Byrd C.E."/>
            <person name="Cao A."/>
            <person name="Cardosa E.A."/>
            <person name="Carter A."/>
            <person name="Chen S."/>
            <person name="Chen Y."/>
            <person name="Clara V.K."/>
            <person name="Cobuzzi M."/>
            <person name="Conn O.L."/>
            <person name="Crosby I.A."/>
            <person name="Daly S.B."/>
            <person name="Depaz I.X."/>
            <person name="Dhaurali S."/>
            <person name="Dowdy K.M."/>
            <person name="Edokobi N.B."/>
            <person name="Ekanayake A.B."/>
            <person name="Ekekwe S.O."/>
            <person name="Emond M.A."/>
            <person name="Endres L."/>
            <person name="Eng S."/>
            <person name="Felkoski S.A."/>
            <person name="Gant C.D."/>
            <person name="Gaskin B."/>
            <person name="Gondal S."/>
            <person name="Gutmann J."/>
            <person name="Ha T.-A."/>
            <person name="Habteyes H."/>
            <person name="Hariri O."/>
            <person name="Healey R.M."/>
            <person name="Heins J.L."/>
            <person name="Henderson A.L."/>
            <person name="Hernandez F.M."/>
            <person name="Hoang P.T."/>
            <person name="Hope K.T."/>
            <person name="Husna A."/>
            <person name="Hussain A."/>
            <person name="Imani O."/>
            <person name="Jackson N.L."/>
            <person name="Jacob V.M."/>
            <person name="Kang C."/>
            <person name="Kantov R.M."/>
            <person name="Kavuru S."/>
            <person name="Kerr M.S."/>
            <person name="Khan O.A."/>
            <person name="Khan T.M."/>
            <person name="King T."/>
            <person name="Kulkarni R."/>
            <person name="Li A."/>
            <person name="Maczka C."/>
            <person name="Maisonet E."/>
            <person name="Majethia P.M."/>
            <person name="Malik D.A."/>
            <person name="Mariam A."/>
            <person name="Marquess E.B."/>
            <person name="Mattison J."/>
            <person name="Mcdonald N."/>
            <person name="Mehr S."/>
            <person name="Mengers S.R."/>
            <person name="Michaels D.P."/>
            <person name="Mondal S."/>
            <person name="Monney D.B."/>
            <person name="Nakhleh S.I."/>
            <person name="Ndubuizu N.C."/>
            <person name="Nguyen A.H."/>
            <person name="Nguyen K.M."/>
            <person name="Nguyen M.T."/>
            <person name="Nicholas M.L."/>
            <person name="Nimalan J.P."/>
            <person name="O'Connell R.A."/>
            <person name="Odoi E."/>
            <person name="Ojo L."/>
            <person name="Okoye A.E."/>
            <person name="Olateru-Olagbegi O."/>
            <person name="Osei K.V."/>
            <person name="Osei-Tutu A."/>
            <person name="Palilla A.M."/>
            <person name="Pancholi S."/>
            <person name="Park J.H."/>
            <person name="Patel K."/>
            <person name="Patel P."/>
            <person name="Pennington E."/>
            <person name="Peterson R.E."/>
            <person name="Pon J."/>
            <person name="Pourkarim H."/>
            <person name="Reed M.L."/>
            <person name="Rottman V."/>
            <person name="Salazar J."/>
            <person name="Samet S."/>
            <person name="Sendze O."/>
            <person name="Stelmack M.A."/>
            <person name="Stinnett R."/>
            <person name="Tchouaga A.L."/>
            <person name="Thompson E.M."/>
            <person name="Tran N.G."/>
            <person name="Truong T."/>
            <person name="Udo J.A."/>
            <person name="Verona L.T."/>
            <person name="Vu T.-Q."/>
            <person name="Wade J."/>
            <person name="Wang N.Q."/>
            <person name="Waters Z.M."/>
            <person name="Wellman R.J."/>
            <person name="Woldegabreal S."/>
            <person name="Yee A.C."/>
            <person name="Yirefu M."/>
            <person name="Zahangir S."/>
            <person name="Zhai Y."/>
            <person name="Devine C.L."/>
            <person name="Liao K."/>
            <person name="Prasad P.K."/>
            <person name="Ruthenberg K.J."/>
            <person name="Shonk J.A."/>
            <person name="Way M."/>
            <person name="Yousufi H.K."/>
            <person name="Cao L."/>
            <person name="Fox J."/>
            <person name="Hobbs E."/>
            <person name="Kilic S."/>
            <person name="Nunn R."/>
            <person name="Patel R."/>
            <person name="Rubenstein M."/>
            <person name="Cresawn S.G."/>
            <person name="Russell D.A."/>
            <person name="Pope W.H."/>
            <person name="Jacobs-Sera D."/>
            <person name="Hendrix R.W."/>
            <person name="Hatfull G.F."/>
            <person name="Erill I."/>
            <person name="Caruso S.M."/>
        </authorList>
    </citation>
    <scope>NUCLEOTIDE SEQUENCE [LARGE SCALE GENOMIC DNA]</scope>
</reference>
<dbReference type="KEGG" id="vg:29059933"/>
<sequence>MLKIVDDYNNNGELTITDSGDKLKFSIKEHNKASNEMDIKLGLNNLKKLHENLSAAVEMSEEDFSEISGESFVINKKKKFLEVEFCEINYGFVIGTLGMFGQSDWVVISVKEDEMRDIVKELERKIKELEELL</sequence>
<protein>
    <submittedName>
        <fullName evidence="1">Uncharacterized protein</fullName>
    </submittedName>
</protein>
<accession>A0A173GBI6</accession>